<comment type="caution">
    <text evidence="2">The sequence shown here is derived from an EMBL/GenBank/DDBJ whole genome shotgun (WGS) entry which is preliminary data.</text>
</comment>
<proteinExistence type="predicted"/>
<name>A0A0F3GR50_9BACT</name>
<dbReference type="EMBL" id="LACI01001993">
    <property type="protein sequence ID" value="KJU83198.1"/>
    <property type="molecule type" value="Genomic_DNA"/>
</dbReference>
<evidence type="ECO:0000313" key="3">
    <source>
        <dbReference type="Proteomes" id="UP000033423"/>
    </source>
</evidence>
<feature type="domain" description="Lcl C-terminal" evidence="1">
    <location>
        <begin position="45"/>
        <end position="177"/>
    </location>
</feature>
<accession>A0A0F3GR50</accession>
<dbReference type="InterPro" id="IPR011460">
    <property type="entry name" value="Lcl_C"/>
</dbReference>
<sequence>MIASDNATAYPIPRFTIIYCTADGSAKCSPNISECKGSVDATKDAVLDNLTGLLWLRDANHNPGGTAGKDTWANQGTYITDTLNNTSKRCGYTDWRMPTRAEFASLVDDRYSSPAIPNTAGTAKWTANAPFVNLQNSRYWSSTTFAGDTTYAWFVTMTYGYVDAALKTNSNYTLPVRSGL</sequence>
<evidence type="ECO:0000313" key="2">
    <source>
        <dbReference type="EMBL" id="KJU83198.1"/>
    </source>
</evidence>
<dbReference type="AlphaFoldDB" id="A0A0F3GR50"/>
<protein>
    <submittedName>
        <fullName evidence="2">Protein containing DUF1566</fullName>
    </submittedName>
</protein>
<gene>
    <name evidence="2" type="ORF">MBAV_004609</name>
</gene>
<dbReference type="Pfam" id="PF07603">
    <property type="entry name" value="Lcl_C"/>
    <property type="match status" value="1"/>
</dbReference>
<dbReference type="Proteomes" id="UP000033423">
    <property type="component" value="Unassembled WGS sequence"/>
</dbReference>
<evidence type="ECO:0000259" key="1">
    <source>
        <dbReference type="Pfam" id="PF07603"/>
    </source>
</evidence>
<dbReference type="PANTHER" id="PTHR35812:SF1">
    <property type="entry name" value="LIPOPROTEIN"/>
    <property type="match status" value="1"/>
</dbReference>
<keyword evidence="3" id="KW-1185">Reference proteome</keyword>
<dbReference type="PANTHER" id="PTHR35812">
    <property type="entry name" value="LIPOPROTEIN"/>
    <property type="match status" value="1"/>
</dbReference>
<organism evidence="2 3">
    <name type="scientific">Candidatus Magnetobacterium bavaricum</name>
    <dbReference type="NCBI Taxonomy" id="29290"/>
    <lineage>
        <taxon>Bacteria</taxon>
        <taxon>Pseudomonadati</taxon>
        <taxon>Nitrospirota</taxon>
        <taxon>Thermodesulfovibrionia</taxon>
        <taxon>Thermodesulfovibrionales</taxon>
        <taxon>Candidatus Magnetobacteriaceae</taxon>
        <taxon>Candidatus Magnetobacterium</taxon>
    </lineage>
</organism>
<reference evidence="2 3" key="1">
    <citation type="submission" date="2015-02" db="EMBL/GenBank/DDBJ databases">
        <title>Single-cell genomics of uncultivated deep-branching MTB reveals a conserved set of magnetosome genes.</title>
        <authorList>
            <person name="Kolinko S."/>
            <person name="Richter M."/>
            <person name="Glockner F.O."/>
            <person name="Brachmann A."/>
            <person name="Schuler D."/>
        </authorList>
    </citation>
    <scope>NUCLEOTIDE SEQUENCE [LARGE SCALE GENOMIC DNA]</scope>
    <source>
        <strain evidence="2">TM-1</strain>
    </source>
</reference>